<comment type="subcellular location">
    <subcellularLocation>
        <location evidence="1">Cell membrane</location>
        <topology evidence="1">Multi-pass membrane protein</topology>
    </subcellularLocation>
</comment>
<sequence>MFIDAQFWPFLVAITLLSLSPGVDTLLVIRNTARGGVRDGILTSLAICCGLFIHAAVSALGISLILLQSAWAFGLLKLAGAAYLVWLGVQSLLAARRRQGLAVAGVTGEHHSVPVWQPLREGLLSNVLNPKTVVFYMAFLPQFIAPGDPALAKSLFLAGVHFVIANLWQISVAVMVGSAGRLLASRAFARGLNGATGAVLIAFGLKLALEQAPAP</sequence>
<evidence type="ECO:0000256" key="6">
    <source>
        <dbReference type="SAM" id="Phobius"/>
    </source>
</evidence>
<dbReference type="RefSeq" id="WP_379759440.1">
    <property type="nucleotide sequence ID" value="NZ_JBHRSQ010000014.1"/>
</dbReference>
<evidence type="ECO:0000256" key="4">
    <source>
        <dbReference type="ARBA" id="ARBA00022989"/>
    </source>
</evidence>
<feature type="transmembrane region" description="Helical" evidence="6">
    <location>
        <begin position="41"/>
        <end position="65"/>
    </location>
</feature>
<keyword evidence="4 6" id="KW-1133">Transmembrane helix</keyword>
<reference evidence="8" key="1">
    <citation type="journal article" date="2019" name="Int. J. Syst. Evol. Microbiol.">
        <title>The Global Catalogue of Microorganisms (GCM) 10K type strain sequencing project: providing services to taxonomists for standard genome sequencing and annotation.</title>
        <authorList>
            <consortium name="The Broad Institute Genomics Platform"/>
            <consortium name="The Broad Institute Genome Sequencing Center for Infectious Disease"/>
            <person name="Wu L."/>
            <person name="Ma J."/>
        </authorList>
    </citation>
    <scope>NUCLEOTIDE SEQUENCE [LARGE SCALE GENOMIC DNA]</scope>
    <source>
        <strain evidence="8">KCTC 52660</strain>
    </source>
</reference>
<keyword evidence="3 6" id="KW-0812">Transmembrane</keyword>
<evidence type="ECO:0000256" key="2">
    <source>
        <dbReference type="ARBA" id="ARBA00022475"/>
    </source>
</evidence>
<feature type="transmembrane region" description="Helical" evidence="6">
    <location>
        <begin position="188"/>
        <end position="209"/>
    </location>
</feature>
<comment type="caution">
    <text evidence="7">The sequence shown here is derived from an EMBL/GenBank/DDBJ whole genome shotgun (WGS) entry which is preliminary data.</text>
</comment>
<dbReference type="PIRSF" id="PIRSF006324">
    <property type="entry name" value="LeuE"/>
    <property type="match status" value="1"/>
</dbReference>
<keyword evidence="2" id="KW-1003">Cell membrane</keyword>
<dbReference type="PANTHER" id="PTHR30086:SF20">
    <property type="entry name" value="ARGININE EXPORTER PROTEIN ARGO-RELATED"/>
    <property type="match status" value="1"/>
</dbReference>
<accession>A0ABV7B5E2</accession>
<name>A0ABV7B5E2_9GAMM</name>
<evidence type="ECO:0000313" key="7">
    <source>
        <dbReference type="EMBL" id="MFC2992691.1"/>
    </source>
</evidence>
<dbReference type="Pfam" id="PF01810">
    <property type="entry name" value="LysE"/>
    <property type="match status" value="1"/>
</dbReference>
<evidence type="ECO:0000256" key="3">
    <source>
        <dbReference type="ARBA" id="ARBA00022692"/>
    </source>
</evidence>
<dbReference type="PANTHER" id="PTHR30086">
    <property type="entry name" value="ARGININE EXPORTER PROTEIN ARGO"/>
    <property type="match status" value="1"/>
</dbReference>
<feature type="transmembrane region" description="Helical" evidence="6">
    <location>
        <begin position="71"/>
        <end position="89"/>
    </location>
</feature>
<evidence type="ECO:0000313" key="8">
    <source>
        <dbReference type="Proteomes" id="UP001595386"/>
    </source>
</evidence>
<dbReference type="EMBL" id="JBHRSQ010000014">
    <property type="protein sequence ID" value="MFC2992691.1"/>
    <property type="molecule type" value="Genomic_DNA"/>
</dbReference>
<dbReference type="InterPro" id="IPR001123">
    <property type="entry name" value="LeuE-type"/>
</dbReference>
<evidence type="ECO:0000256" key="5">
    <source>
        <dbReference type="ARBA" id="ARBA00023136"/>
    </source>
</evidence>
<organism evidence="7 8">
    <name type="scientific">Halomonas tibetensis</name>
    <dbReference type="NCBI Taxonomy" id="2259590"/>
    <lineage>
        <taxon>Bacteria</taxon>
        <taxon>Pseudomonadati</taxon>
        <taxon>Pseudomonadota</taxon>
        <taxon>Gammaproteobacteria</taxon>
        <taxon>Oceanospirillales</taxon>
        <taxon>Halomonadaceae</taxon>
        <taxon>Halomonas</taxon>
    </lineage>
</organism>
<evidence type="ECO:0000256" key="1">
    <source>
        <dbReference type="ARBA" id="ARBA00004651"/>
    </source>
</evidence>
<keyword evidence="5 6" id="KW-0472">Membrane</keyword>
<gene>
    <name evidence="7" type="ORF">ACFODV_11665</name>
</gene>
<keyword evidence="8" id="KW-1185">Reference proteome</keyword>
<dbReference type="Proteomes" id="UP001595386">
    <property type="component" value="Unassembled WGS sequence"/>
</dbReference>
<feature type="transmembrane region" description="Helical" evidence="6">
    <location>
        <begin position="6"/>
        <end position="29"/>
    </location>
</feature>
<feature type="transmembrane region" description="Helical" evidence="6">
    <location>
        <begin position="156"/>
        <end position="176"/>
    </location>
</feature>
<protein>
    <submittedName>
        <fullName evidence="7">LysE family translocator</fullName>
    </submittedName>
</protein>
<proteinExistence type="predicted"/>